<feature type="region of interest" description="Disordered" evidence="1">
    <location>
        <begin position="1"/>
        <end position="53"/>
    </location>
</feature>
<keyword evidence="3" id="KW-1185">Reference proteome</keyword>
<organism evidence="2 3">
    <name type="scientific">Phyllotreta striolata</name>
    <name type="common">Striped flea beetle</name>
    <name type="synonym">Crioceris striolata</name>
    <dbReference type="NCBI Taxonomy" id="444603"/>
    <lineage>
        <taxon>Eukaryota</taxon>
        <taxon>Metazoa</taxon>
        <taxon>Ecdysozoa</taxon>
        <taxon>Arthropoda</taxon>
        <taxon>Hexapoda</taxon>
        <taxon>Insecta</taxon>
        <taxon>Pterygota</taxon>
        <taxon>Neoptera</taxon>
        <taxon>Endopterygota</taxon>
        <taxon>Coleoptera</taxon>
        <taxon>Polyphaga</taxon>
        <taxon>Cucujiformia</taxon>
        <taxon>Chrysomeloidea</taxon>
        <taxon>Chrysomelidae</taxon>
        <taxon>Galerucinae</taxon>
        <taxon>Alticini</taxon>
        <taxon>Phyllotreta</taxon>
    </lineage>
</organism>
<evidence type="ECO:0000313" key="2">
    <source>
        <dbReference type="EMBL" id="CAG9857660.1"/>
    </source>
</evidence>
<feature type="compositionally biased region" description="Basic and acidic residues" evidence="1">
    <location>
        <begin position="31"/>
        <end position="41"/>
    </location>
</feature>
<feature type="compositionally biased region" description="Low complexity" evidence="1">
    <location>
        <begin position="14"/>
        <end position="30"/>
    </location>
</feature>
<evidence type="ECO:0000256" key="1">
    <source>
        <dbReference type="SAM" id="MobiDB-lite"/>
    </source>
</evidence>
<name>A0A9N9TGH3_PHYSR</name>
<dbReference type="EMBL" id="OU900107">
    <property type="protein sequence ID" value="CAG9857660.1"/>
    <property type="molecule type" value="Genomic_DNA"/>
</dbReference>
<dbReference type="Proteomes" id="UP001153712">
    <property type="component" value="Chromosome 14"/>
</dbReference>
<protein>
    <submittedName>
        <fullName evidence="2">Uncharacterized protein</fullName>
    </submittedName>
</protein>
<sequence>MGKGSKGKGGGGAAAATSASSKKSASNTKAPEAKGEVKESATKVGGGKKGGKK</sequence>
<dbReference type="AlphaFoldDB" id="A0A9N9TGH3"/>
<gene>
    <name evidence="2" type="ORF">PHYEVI_LOCUS4062</name>
</gene>
<accession>A0A9N9TGH3</accession>
<feature type="compositionally biased region" description="Gly residues" evidence="1">
    <location>
        <begin position="1"/>
        <end position="13"/>
    </location>
</feature>
<reference evidence="2" key="1">
    <citation type="submission" date="2022-01" db="EMBL/GenBank/DDBJ databases">
        <authorList>
            <person name="King R."/>
        </authorList>
    </citation>
    <scope>NUCLEOTIDE SEQUENCE</scope>
</reference>
<feature type="compositionally biased region" description="Gly residues" evidence="1">
    <location>
        <begin position="44"/>
        <end position="53"/>
    </location>
</feature>
<proteinExistence type="predicted"/>
<evidence type="ECO:0000313" key="3">
    <source>
        <dbReference type="Proteomes" id="UP001153712"/>
    </source>
</evidence>